<dbReference type="Pfam" id="PF05050">
    <property type="entry name" value="Methyltransf_21"/>
    <property type="match status" value="1"/>
</dbReference>
<keyword evidence="2" id="KW-0489">Methyltransferase</keyword>
<accession>A0A495P565</accession>
<reference evidence="2 3" key="1">
    <citation type="submission" date="2018-10" db="EMBL/GenBank/DDBJ databases">
        <title>Genomic Encyclopedia of Archaeal and Bacterial Type Strains, Phase II (KMG-II): from individual species to whole genera.</title>
        <authorList>
            <person name="Goeker M."/>
        </authorList>
    </citation>
    <scope>NUCLEOTIDE SEQUENCE [LARGE SCALE GENOMIC DNA]</scope>
    <source>
        <strain evidence="2 3">DSM 19839</strain>
    </source>
</reference>
<dbReference type="InterPro" id="IPR006342">
    <property type="entry name" value="FkbM_mtfrase"/>
</dbReference>
<dbReference type="GO" id="GO:0032259">
    <property type="term" value="P:methylation"/>
    <property type="evidence" value="ECO:0007669"/>
    <property type="project" value="UniProtKB-KW"/>
</dbReference>
<name>A0A495P565_9FLAO</name>
<dbReference type="SUPFAM" id="SSF53335">
    <property type="entry name" value="S-adenosyl-L-methionine-dependent methyltransferases"/>
    <property type="match status" value="1"/>
</dbReference>
<dbReference type="EMBL" id="RBLG01000004">
    <property type="protein sequence ID" value="RKS45135.1"/>
    <property type="molecule type" value="Genomic_DNA"/>
</dbReference>
<dbReference type="RefSeq" id="WP_220660187.1">
    <property type="nucleotide sequence ID" value="NZ_RBLG01000004.1"/>
</dbReference>
<dbReference type="AlphaFoldDB" id="A0A495P565"/>
<dbReference type="Proteomes" id="UP000276282">
    <property type="component" value="Unassembled WGS sequence"/>
</dbReference>
<dbReference type="InterPro" id="IPR029063">
    <property type="entry name" value="SAM-dependent_MTases_sf"/>
</dbReference>
<evidence type="ECO:0000313" key="3">
    <source>
        <dbReference type="Proteomes" id="UP000276282"/>
    </source>
</evidence>
<gene>
    <name evidence="2" type="ORF">BC962_2811</name>
</gene>
<proteinExistence type="predicted"/>
<keyword evidence="3" id="KW-1185">Reference proteome</keyword>
<keyword evidence="2" id="KW-0808">Transferase</keyword>
<protein>
    <submittedName>
        <fullName evidence="2">FkbM family methyltransferase</fullName>
    </submittedName>
</protein>
<evidence type="ECO:0000259" key="1">
    <source>
        <dbReference type="Pfam" id="PF05050"/>
    </source>
</evidence>
<dbReference type="Gene3D" id="3.40.50.150">
    <property type="entry name" value="Vaccinia Virus protein VP39"/>
    <property type="match status" value="1"/>
</dbReference>
<sequence length="248" mass="28761">MKYIYKILRKAKWTIKKPFISTKRKYRKESFSQSGEDLIVKYIFDYIGIKSPSYIDIGAHHPFFISNTALFYNNGSRGINIEPDPNLFKEFLKYRKEDININIGIGKCKDFLDFYVISSSTLNTFSKEEAEKYSNEGNFAIKDIVKIEVNSLTNILRKYTNGIFPEFLSIDAEGVDEQIVKEIDFIKNFPIVICIETISFSTSGNGLKNDNLIQYIVSKGYLLYADTNINSIFVKNEYWIKESLEKIN</sequence>
<evidence type="ECO:0000313" key="2">
    <source>
        <dbReference type="EMBL" id="RKS45135.1"/>
    </source>
</evidence>
<comment type="caution">
    <text evidence="2">The sequence shown here is derived from an EMBL/GenBank/DDBJ whole genome shotgun (WGS) entry which is preliminary data.</text>
</comment>
<dbReference type="GO" id="GO:0008168">
    <property type="term" value="F:methyltransferase activity"/>
    <property type="evidence" value="ECO:0007669"/>
    <property type="project" value="UniProtKB-KW"/>
</dbReference>
<organism evidence="2 3">
    <name type="scientific">Gillisia mitskevichiae</name>
    <dbReference type="NCBI Taxonomy" id="270921"/>
    <lineage>
        <taxon>Bacteria</taxon>
        <taxon>Pseudomonadati</taxon>
        <taxon>Bacteroidota</taxon>
        <taxon>Flavobacteriia</taxon>
        <taxon>Flavobacteriales</taxon>
        <taxon>Flavobacteriaceae</taxon>
        <taxon>Gillisia</taxon>
    </lineage>
</organism>
<feature type="domain" description="Methyltransferase FkbM" evidence="1">
    <location>
        <begin position="56"/>
        <end position="222"/>
    </location>
</feature>